<name>A0A347VQ83_9HELI</name>
<sequence length="71" mass="8309">MKIFDNKYIVSQKIFKDKQKAYEYANYLMQKYAESIIVLECISCLGIIIYTQIKCVEYYCGGGYKIKGNVK</sequence>
<dbReference type="EMBL" id="JRMP02000003">
    <property type="protein sequence ID" value="TLD95208.1"/>
    <property type="molecule type" value="Genomic_DNA"/>
</dbReference>
<evidence type="ECO:0000313" key="1">
    <source>
        <dbReference type="EMBL" id="MWV70243.1"/>
    </source>
</evidence>
<gene>
    <name evidence="1" type="ORF">DCO61_09585</name>
    <name evidence="2" type="ORF">LS64_002255</name>
</gene>
<dbReference type="STRING" id="1548018.LS64_01300"/>
<comment type="caution">
    <text evidence="2">The sequence shown here is derived from an EMBL/GenBank/DDBJ whole genome shotgun (WGS) entry which is preliminary data.</text>
</comment>
<protein>
    <submittedName>
        <fullName evidence="2">Uncharacterized protein</fullName>
    </submittedName>
</protein>
<dbReference type="AlphaFoldDB" id="A0A347VQ83"/>
<reference evidence="1 4" key="4">
    <citation type="submission" date="2019-12" db="EMBL/GenBank/DDBJ databases">
        <title>Multi-Generational Helicobacter saguini Isolates.</title>
        <authorList>
            <person name="Mannion A."/>
            <person name="Shen Z."/>
            <person name="Fox J.G."/>
        </authorList>
    </citation>
    <scope>NUCLEOTIDE SEQUENCE [LARGE SCALE GENOMIC DNA]</scope>
    <source>
        <strain evidence="1">16-048</strain>
        <strain evidence="4">16-048 (F4)</strain>
    </source>
</reference>
<dbReference type="RefSeq" id="WP_034569596.1">
    <property type="nucleotide sequence ID" value="NZ_JRMP02000003.1"/>
</dbReference>
<organism evidence="2 3">
    <name type="scientific">Helicobacter saguini</name>
    <dbReference type="NCBI Taxonomy" id="1548018"/>
    <lineage>
        <taxon>Bacteria</taxon>
        <taxon>Pseudomonadati</taxon>
        <taxon>Campylobacterota</taxon>
        <taxon>Epsilonproteobacteria</taxon>
        <taxon>Campylobacterales</taxon>
        <taxon>Helicobacteraceae</taxon>
        <taxon>Helicobacter</taxon>
    </lineage>
</organism>
<reference evidence="2 3" key="1">
    <citation type="journal article" date="2014" name="Genome Announc.">
        <title>Draft genome sequences of eight enterohepatic helicobacter species isolated from both laboratory and wild rodents.</title>
        <authorList>
            <person name="Sheh A."/>
            <person name="Shen Z."/>
            <person name="Fox J.G."/>
        </authorList>
    </citation>
    <scope>NUCLEOTIDE SEQUENCE [LARGE SCALE GENOMIC DNA]</scope>
    <source>
        <strain evidence="2 3">MIT 97-6194</strain>
    </source>
</reference>
<keyword evidence="3" id="KW-1185">Reference proteome</keyword>
<evidence type="ECO:0000313" key="2">
    <source>
        <dbReference type="EMBL" id="TLD95208.1"/>
    </source>
</evidence>
<reference evidence="2" key="3">
    <citation type="submission" date="2018-04" db="EMBL/GenBank/DDBJ databases">
        <authorList>
            <person name="Sheh A."/>
            <person name="Shen Z."/>
            <person name="Mannion A.J."/>
            <person name="Fox J.G."/>
        </authorList>
    </citation>
    <scope>NUCLEOTIDE SEQUENCE</scope>
    <source>
        <strain evidence="2">MIT 97-6194</strain>
    </source>
</reference>
<evidence type="ECO:0000313" key="4">
    <source>
        <dbReference type="Proteomes" id="UP000477070"/>
    </source>
</evidence>
<accession>A0A347VQ83</accession>
<dbReference type="EMBL" id="QBIU01000002">
    <property type="protein sequence ID" value="MWV70243.1"/>
    <property type="molecule type" value="Genomic_DNA"/>
</dbReference>
<reference evidence="2 3" key="2">
    <citation type="journal article" date="2016" name="Infect. Immun.">
        <title>Helicobacter saguini, a Novel Helicobacter Isolated from Cotton-Top Tamarins with Ulcerative Colitis, Has Proinflammatory Properties and Induces Typhlocolitis and Dysplasia in Gnotobiotic IL-10-/- Mice.</title>
        <authorList>
            <person name="Shen Z."/>
            <person name="Mannion A."/>
            <person name="Whary M.T."/>
            <person name="Muthupalani S."/>
            <person name="Sheh A."/>
            <person name="Feng Y."/>
            <person name="Gong G."/>
            <person name="Vandamme P."/>
            <person name="Holcombe H.R."/>
            <person name="Paster B.J."/>
            <person name="Fox J.G."/>
        </authorList>
    </citation>
    <scope>NUCLEOTIDE SEQUENCE [LARGE SCALE GENOMIC DNA]</scope>
    <source>
        <strain evidence="2 3">MIT 97-6194</strain>
    </source>
</reference>
<dbReference type="Proteomes" id="UP000029714">
    <property type="component" value="Unassembled WGS sequence"/>
</dbReference>
<evidence type="ECO:0000313" key="3">
    <source>
        <dbReference type="Proteomes" id="UP000029714"/>
    </source>
</evidence>
<dbReference type="Proteomes" id="UP000477070">
    <property type="component" value="Unassembled WGS sequence"/>
</dbReference>
<proteinExistence type="predicted"/>